<evidence type="ECO:0000313" key="3">
    <source>
        <dbReference type="Proteomes" id="UP001168167"/>
    </source>
</evidence>
<accession>A0ABT7QL89</accession>
<reference evidence="2" key="2">
    <citation type="journal article" date="2023" name="Microbiome">
        <title>Synthase-selected sorting approach identifies a beta-lactone synthase in a nudibranch symbiotic bacterium.</title>
        <authorList>
            <person name="Dzunkova M."/>
            <person name="La Clair J.J."/>
            <person name="Tyml T."/>
            <person name="Doud D."/>
            <person name="Schulz F."/>
            <person name="Piquer-Esteban S."/>
            <person name="Porcel Sanchis D."/>
            <person name="Osborn A."/>
            <person name="Robinson D."/>
            <person name="Louie K.B."/>
            <person name="Bowen B.P."/>
            <person name="Bowers R.M."/>
            <person name="Lee J."/>
            <person name="Arnau V."/>
            <person name="Diaz-Villanueva W."/>
            <person name="Stepanauskas R."/>
            <person name="Gosliner T."/>
            <person name="Date S.V."/>
            <person name="Northen T.R."/>
            <person name="Cheng J.F."/>
            <person name="Burkart M.D."/>
            <person name="Woyke T."/>
        </authorList>
    </citation>
    <scope>NUCLEOTIDE SEQUENCE</scope>
    <source>
        <strain evidence="2">Df01</strain>
    </source>
</reference>
<proteinExistence type="predicted"/>
<feature type="domain" description="Transglycosylase SLT" evidence="1">
    <location>
        <begin position="26"/>
        <end position="313"/>
    </location>
</feature>
<comment type="caution">
    <text evidence="2">The sequence shown here is derived from an EMBL/GenBank/DDBJ whole genome shotgun (WGS) entry which is preliminary data.</text>
</comment>
<dbReference type="InterPro" id="IPR043426">
    <property type="entry name" value="MltB-like"/>
</dbReference>
<dbReference type="Gene3D" id="1.10.8.350">
    <property type="entry name" value="Bacterial muramidase"/>
    <property type="match status" value="1"/>
</dbReference>
<dbReference type="PANTHER" id="PTHR30163:SF9">
    <property type="entry name" value="MEMBRANE-BOUND LYTIC MUREIN TRANSGLYCOSYLASE B"/>
    <property type="match status" value="1"/>
</dbReference>
<evidence type="ECO:0000313" key="2">
    <source>
        <dbReference type="EMBL" id="MDM5147476.1"/>
    </source>
</evidence>
<dbReference type="PANTHER" id="PTHR30163">
    <property type="entry name" value="MEMBRANE-BOUND LYTIC MUREIN TRANSGLYCOSYLASE B"/>
    <property type="match status" value="1"/>
</dbReference>
<dbReference type="EMBL" id="JANQAO010000002">
    <property type="protein sequence ID" value="MDM5147476.1"/>
    <property type="molecule type" value="Genomic_DNA"/>
</dbReference>
<dbReference type="InterPro" id="IPR023346">
    <property type="entry name" value="Lysozyme-like_dom_sf"/>
</dbReference>
<dbReference type="Proteomes" id="UP001168167">
    <property type="component" value="Unassembled WGS sequence"/>
</dbReference>
<dbReference type="Gene3D" id="1.10.530.10">
    <property type="match status" value="1"/>
</dbReference>
<dbReference type="SUPFAM" id="SSF53955">
    <property type="entry name" value="Lysozyme-like"/>
    <property type="match status" value="1"/>
</dbReference>
<protein>
    <submittedName>
        <fullName evidence="2">Lytic murein transglycosylase B</fullName>
    </submittedName>
</protein>
<dbReference type="NCBIfam" id="TIGR02282">
    <property type="entry name" value="MltB"/>
    <property type="match status" value="1"/>
</dbReference>
<dbReference type="Pfam" id="PF13406">
    <property type="entry name" value="SLT_2"/>
    <property type="match status" value="1"/>
</dbReference>
<organism evidence="2 3">
    <name type="scientific">Candidatus Doriopsillibacter californiensis</name>
    <dbReference type="NCBI Taxonomy" id="2970740"/>
    <lineage>
        <taxon>Bacteria</taxon>
        <taxon>Pseudomonadati</taxon>
        <taxon>Pseudomonadota</taxon>
        <taxon>Gammaproteobacteria</taxon>
        <taxon>Candidatus Tethybacterales</taxon>
        <taxon>Candidatus Persebacteraceae</taxon>
        <taxon>Candidatus Doriopsillibacter</taxon>
    </lineage>
</organism>
<gene>
    <name evidence="2" type="primary">mltB</name>
    <name evidence="2" type="ORF">NQX30_03710</name>
</gene>
<name>A0ABT7QL89_9GAMM</name>
<keyword evidence="3" id="KW-1185">Reference proteome</keyword>
<reference evidence="2" key="1">
    <citation type="submission" date="2022-08" db="EMBL/GenBank/DDBJ databases">
        <authorList>
            <person name="Dzunkova M."/>
            <person name="La Clair J."/>
            <person name="Tyml T."/>
            <person name="Doud D."/>
            <person name="Schulz F."/>
            <person name="Piquer S."/>
            <person name="Porcel Sanchis D."/>
            <person name="Osborn A."/>
            <person name="Robinson D."/>
            <person name="Louie K.B."/>
            <person name="Bowen B.P."/>
            <person name="Bowers R."/>
            <person name="Lee J."/>
            <person name="Arnau Llombart V."/>
            <person name="Diaz Villanueva W."/>
            <person name="Gosliner T."/>
            <person name="Northen T."/>
            <person name="Cheng J.-F."/>
            <person name="Burkart M.D."/>
            <person name="Woyke T."/>
        </authorList>
    </citation>
    <scope>NUCLEOTIDE SEQUENCE</scope>
    <source>
        <strain evidence="2">Df01</strain>
    </source>
</reference>
<dbReference type="InterPro" id="IPR011757">
    <property type="entry name" value="Lytic_transglycosylase_MltB"/>
</dbReference>
<dbReference type="CDD" id="cd13399">
    <property type="entry name" value="Slt35-like"/>
    <property type="match status" value="1"/>
</dbReference>
<dbReference type="InterPro" id="IPR031304">
    <property type="entry name" value="SLT_2"/>
</dbReference>
<evidence type="ECO:0000259" key="1">
    <source>
        <dbReference type="Pfam" id="PF13406"/>
    </source>
</evidence>
<sequence>MAIFPLPVKAGTKVLDLPGVEDFILHMRVEHAFVPAELRAFFASLEVSERVIELMDEPVAPNRKVYWRDYKSRLLKPRKVVAGARFYRRHIDVLKRAEESYGVPAQIITAILGIETNYGNYLGDFSIARSLATLAFAYPRRAREFQEELAYFLIYARQSKFDPAVLRGSYAGAFGLPQFLPSSAKRFAVDFDGDGRANLFAVVDAVGSIGNFLNIHGWQKGDPIAYSVSTRGDMRPLIEATRNNDYKPLFSWEELREAGLSASSQTPAAGKYLLVDLENRYDTEYRIGTQNFYALTRYNKSFKYASAIFDMSQLILDNV</sequence>